<protein>
    <submittedName>
        <fullName evidence="2">Uncharacterized protein</fullName>
    </submittedName>
</protein>
<feature type="region of interest" description="Disordered" evidence="1">
    <location>
        <begin position="1"/>
        <end position="35"/>
    </location>
</feature>
<keyword evidence="3" id="KW-1185">Reference proteome</keyword>
<sequence length="104" mass="11454">MRGRQGQRRGEHRGQQGESESTHEGSGKAWDWIEHPNHAAGLAPCHWAWTRAAGPGRWIEQSGGAGSGQWPGRFRAPAGYLPNPESRIPNPQSRIKASLRHCAQ</sequence>
<dbReference type="EMBL" id="JAJA02000001">
    <property type="protein sequence ID" value="KWS05327.1"/>
    <property type="molecule type" value="Genomic_DNA"/>
</dbReference>
<gene>
    <name evidence="2" type="ORF">AZ78_2878</name>
</gene>
<dbReference type="AlphaFoldDB" id="A0A108UA24"/>
<feature type="region of interest" description="Disordered" evidence="1">
    <location>
        <begin position="57"/>
        <end position="104"/>
    </location>
</feature>
<proteinExistence type="predicted"/>
<dbReference type="Proteomes" id="UP000023435">
    <property type="component" value="Unassembled WGS sequence"/>
</dbReference>
<reference evidence="2 3" key="1">
    <citation type="journal article" date="2014" name="Genome Announc.">
        <title>Draft Genome Sequence of Lysobacter capsici AZ78, a Bacterium Antagonistic to Plant-Pathogenic Oomycetes.</title>
        <authorList>
            <person name="Puopolo G."/>
            <person name="Sonego P."/>
            <person name="Engelen K."/>
            <person name="Pertot I."/>
        </authorList>
    </citation>
    <scope>NUCLEOTIDE SEQUENCE [LARGE SCALE GENOMIC DNA]</scope>
    <source>
        <strain evidence="2 3">AZ78</strain>
    </source>
</reference>
<evidence type="ECO:0000313" key="3">
    <source>
        <dbReference type="Proteomes" id="UP000023435"/>
    </source>
</evidence>
<name>A0A108UA24_9GAMM</name>
<comment type="caution">
    <text evidence="2">The sequence shown here is derived from an EMBL/GenBank/DDBJ whole genome shotgun (WGS) entry which is preliminary data.</text>
</comment>
<evidence type="ECO:0000313" key="2">
    <source>
        <dbReference type="EMBL" id="KWS05327.1"/>
    </source>
</evidence>
<feature type="compositionally biased region" description="Basic and acidic residues" evidence="1">
    <location>
        <begin position="8"/>
        <end position="35"/>
    </location>
</feature>
<organism evidence="2 3">
    <name type="scientific">Lysobacter capsici AZ78</name>
    <dbReference type="NCBI Taxonomy" id="1444315"/>
    <lineage>
        <taxon>Bacteria</taxon>
        <taxon>Pseudomonadati</taxon>
        <taxon>Pseudomonadota</taxon>
        <taxon>Gammaproteobacteria</taxon>
        <taxon>Lysobacterales</taxon>
        <taxon>Lysobacteraceae</taxon>
        <taxon>Lysobacter</taxon>
    </lineage>
</organism>
<evidence type="ECO:0000256" key="1">
    <source>
        <dbReference type="SAM" id="MobiDB-lite"/>
    </source>
</evidence>
<accession>A0A108UA24</accession>